<dbReference type="PANTHER" id="PTHR42648:SF11">
    <property type="entry name" value="TRANSPOSON TY4-P GAG-POL POLYPROTEIN"/>
    <property type="match status" value="1"/>
</dbReference>
<dbReference type="GO" id="GO:0003676">
    <property type="term" value="F:nucleic acid binding"/>
    <property type="evidence" value="ECO:0007669"/>
    <property type="project" value="InterPro"/>
</dbReference>
<evidence type="ECO:0000313" key="13">
    <source>
        <dbReference type="EMBL" id="GBP89832.1"/>
    </source>
</evidence>
<dbReference type="GO" id="GO:0016787">
    <property type="term" value="F:hydrolase activity"/>
    <property type="evidence" value="ECO:0007669"/>
    <property type="project" value="UniProtKB-KW"/>
</dbReference>
<dbReference type="Pfam" id="PF07727">
    <property type="entry name" value="RVT_2"/>
    <property type="match status" value="2"/>
</dbReference>
<dbReference type="CDD" id="cd09272">
    <property type="entry name" value="RNase_HI_RT_Ty1"/>
    <property type="match status" value="1"/>
</dbReference>
<dbReference type="InterPro" id="IPR001584">
    <property type="entry name" value="Integrase_cat-core"/>
</dbReference>
<dbReference type="PANTHER" id="PTHR42648">
    <property type="entry name" value="TRANSPOSASE, PUTATIVE-RELATED"/>
    <property type="match status" value="1"/>
</dbReference>
<dbReference type="GO" id="GO:0042575">
    <property type="term" value="C:DNA polymerase complex"/>
    <property type="evidence" value="ECO:0007669"/>
    <property type="project" value="UniProtKB-ARBA"/>
</dbReference>
<keyword evidence="7" id="KW-0695">RNA-directed DNA polymerase</keyword>
<keyword evidence="8" id="KW-0548">Nucleotidyltransferase</keyword>
<dbReference type="Gene3D" id="3.30.420.10">
    <property type="entry name" value="Ribonuclease H-like superfamily/Ribonuclease H"/>
    <property type="match status" value="1"/>
</dbReference>
<organism evidence="13 14">
    <name type="scientific">Eumeta variegata</name>
    <name type="common">Bagworm moth</name>
    <name type="synonym">Eumeta japonica</name>
    <dbReference type="NCBI Taxonomy" id="151549"/>
    <lineage>
        <taxon>Eukaryota</taxon>
        <taxon>Metazoa</taxon>
        <taxon>Ecdysozoa</taxon>
        <taxon>Arthropoda</taxon>
        <taxon>Hexapoda</taxon>
        <taxon>Insecta</taxon>
        <taxon>Pterygota</taxon>
        <taxon>Neoptera</taxon>
        <taxon>Endopterygota</taxon>
        <taxon>Lepidoptera</taxon>
        <taxon>Glossata</taxon>
        <taxon>Ditrysia</taxon>
        <taxon>Tineoidea</taxon>
        <taxon>Psychidae</taxon>
        <taxon>Oiketicinae</taxon>
        <taxon>Eumeta</taxon>
    </lineage>
</organism>
<keyword evidence="3" id="KW-0255">Endonuclease</keyword>
<evidence type="ECO:0000313" key="14">
    <source>
        <dbReference type="Proteomes" id="UP000299102"/>
    </source>
</evidence>
<evidence type="ECO:0000256" key="2">
    <source>
        <dbReference type="ARBA" id="ARBA00022723"/>
    </source>
</evidence>
<evidence type="ECO:0000256" key="10">
    <source>
        <dbReference type="ARBA" id="ARBA00023268"/>
    </source>
</evidence>
<dbReference type="GO" id="GO:0006310">
    <property type="term" value="P:DNA recombination"/>
    <property type="evidence" value="ECO:0007669"/>
    <property type="project" value="UniProtKB-KW"/>
</dbReference>
<dbReference type="GO" id="GO:0015074">
    <property type="term" value="P:DNA integration"/>
    <property type="evidence" value="ECO:0007669"/>
    <property type="project" value="UniProtKB-KW"/>
</dbReference>
<dbReference type="Pfam" id="PF25597">
    <property type="entry name" value="SH3_retrovirus"/>
    <property type="match status" value="1"/>
</dbReference>
<proteinExistence type="predicted"/>
<name>A0A4C1ZR34_EUMVA</name>
<dbReference type="GO" id="GO:0003964">
    <property type="term" value="F:RNA-directed DNA polymerase activity"/>
    <property type="evidence" value="ECO:0007669"/>
    <property type="project" value="UniProtKB-KW"/>
</dbReference>
<dbReference type="InterPro" id="IPR012337">
    <property type="entry name" value="RNaseH-like_sf"/>
</dbReference>
<feature type="region of interest" description="Disordered" evidence="11">
    <location>
        <begin position="197"/>
        <end position="229"/>
    </location>
</feature>
<keyword evidence="5" id="KW-0460">Magnesium</keyword>
<keyword evidence="8" id="KW-0808">Transferase</keyword>
<dbReference type="PROSITE" id="PS50994">
    <property type="entry name" value="INTEGRASE"/>
    <property type="match status" value="1"/>
</dbReference>
<keyword evidence="2" id="KW-0479">Metal-binding</keyword>
<dbReference type="SUPFAM" id="SSF56672">
    <property type="entry name" value="DNA/RNA polymerases"/>
    <property type="match status" value="1"/>
</dbReference>
<feature type="compositionally biased region" description="Acidic residues" evidence="11">
    <location>
        <begin position="202"/>
        <end position="211"/>
    </location>
</feature>
<keyword evidence="6" id="KW-0229">DNA integration</keyword>
<dbReference type="GO" id="GO:0003887">
    <property type="term" value="F:DNA-directed DNA polymerase activity"/>
    <property type="evidence" value="ECO:0007669"/>
    <property type="project" value="UniProtKB-KW"/>
</dbReference>
<keyword evidence="1" id="KW-0540">Nuclease</keyword>
<keyword evidence="8" id="KW-0239">DNA-directed DNA polymerase</keyword>
<dbReference type="InterPro" id="IPR013103">
    <property type="entry name" value="RVT_2"/>
</dbReference>
<dbReference type="InterPro" id="IPR043502">
    <property type="entry name" value="DNA/RNA_pol_sf"/>
</dbReference>
<accession>A0A4C1ZR34</accession>
<evidence type="ECO:0000256" key="6">
    <source>
        <dbReference type="ARBA" id="ARBA00022908"/>
    </source>
</evidence>
<keyword evidence="9" id="KW-0233">DNA recombination</keyword>
<feature type="compositionally biased region" description="Basic and acidic residues" evidence="11">
    <location>
        <begin position="216"/>
        <end position="229"/>
    </location>
</feature>
<sequence>MVERQTDRKIKCLRSDNGGEFANKKFDEHLNKCGIKRQFSVPYTPQQNGVAERANRTIIEMARSMLSNSGLNENLWAEAVSTAVYIRNRSPTCLIKDATPFEVFTGRKPCVNHFKVFGSTAVALDKTQYKKFQPKGKMYKMVGYSLTSKAYRLYDADLRIVVEKRDVYFDEHNNNNNNKVDVSEDFVDDIHAENNSIKEPLCEESGEDESSSGEYHSVDESVIREVQSEEERERKRYHVAGRKLCGLVNEGDRRRDNWRDAMQVEYDSLIKNETWTLVDLPKGKRTIGSKWVFSVKRDKNGSVDKFKARLVAKGCAQKYGIDYKETFSPQPECFVDKEYPKRVLRLEKAIYGLKQAGREWNTKLDEVLRSMSFTPLESERCLYRREEKGNIMFIAVYVDDIIIASQCREAILMVKQGIFEHFNCVDKGKLSLFLGIEIERDGELGNISISQRNYIEDLLCENNMEECRKVSTPLDAGFQGKCERETCIKVDEVKYQAIIGSLMYLALSTRPDILHSVTKLAQYNKNPHKEHLTGVNHVLRYLSATKNFKITYKRTGQAVVGYVDSDWGSDTLDRKSYSGFAFFMAGSVFSWESRKQQTVALSSTEAEYVALSTAAKEAIYLRRLLKEIGLTHDSGPIVIYGDNLGAQNLAKNHTYHSRTKHIDIKYNFLRDAVRENLLEVKYMPTNEMIADVLTKNLTKSKHCDFVNKLGLK</sequence>
<evidence type="ECO:0000256" key="7">
    <source>
        <dbReference type="ARBA" id="ARBA00022918"/>
    </source>
</evidence>
<dbReference type="EMBL" id="BGZK01002034">
    <property type="protein sequence ID" value="GBP89832.1"/>
    <property type="molecule type" value="Genomic_DNA"/>
</dbReference>
<dbReference type="GO" id="GO:0004519">
    <property type="term" value="F:endonuclease activity"/>
    <property type="evidence" value="ECO:0007669"/>
    <property type="project" value="UniProtKB-KW"/>
</dbReference>
<keyword evidence="4" id="KW-0378">Hydrolase</keyword>
<dbReference type="SUPFAM" id="SSF53098">
    <property type="entry name" value="Ribonuclease H-like"/>
    <property type="match status" value="1"/>
</dbReference>
<feature type="domain" description="Integrase catalytic" evidence="12">
    <location>
        <begin position="1"/>
        <end position="108"/>
    </location>
</feature>
<dbReference type="InterPro" id="IPR036397">
    <property type="entry name" value="RNaseH_sf"/>
</dbReference>
<dbReference type="InterPro" id="IPR039537">
    <property type="entry name" value="Retrotran_Ty1/copia-like"/>
</dbReference>
<keyword evidence="10" id="KW-0511">Multifunctional enzyme</keyword>
<dbReference type="Proteomes" id="UP000299102">
    <property type="component" value="Unassembled WGS sequence"/>
</dbReference>
<comment type="caution">
    <text evidence="13">The sequence shown here is derived from an EMBL/GenBank/DDBJ whole genome shotgun (WGS) entry which is preliminary data.</text>
</comment>
<dbReference type="STRING" id="151549.A0A4C1ZR34"/>
<evidence type="ECO:0000256" key="3">
    <source>
        <dbReference type="ARBA" id="ARBA00022759"/>
    </source>
</evidence>
<reference evidence="13 14" key="1">
    <citation type="journal article" date="2019" name="Commun. Biol.">
        <title>The bagworm genome reveals a unique fibroin gene that provides high tensile strength.</title>
        <authorList>
            <person name="Kono N."/>
            <person name="Nakamura H."/>
            <person name="Ohtoshi R."/>
            <person name="Tomita M."/>
            <person name="Numata K."/>
            <person name="Arakawa K."/>
        </authorList>
    </citation>
    <scope>NUCLEOTIDE SEQUENCE [LARGE SCALE GENOMIC DNA]</scope>
</reference>
<dbReference type="OrthoDB" id="413361at2759"/>
<protein>
    <submittedName>
        <fullName evidence="13">Retrovirus-related Pol polyprotein from transposon TNT 1-94</fullName>
    </submittedName>
</protein>
<evidence type="ECO:0000259" key="12">
    <source>
        <dbReference type="PROSITE" id="PS50994"/>
    </source>
</evidence>
<evidence type="ECO:0000256" key="11">
    <source>
        <dbReference type="SAM" id="MobiDB-lite"/>
    </source>
</evidence>
<evidence type="ECO:0000256" key="4">
    <source>
        <dbReference type="ARBA" id="ARBA00022801"/>
    </source>
</evidence>
<keyword evidence="14" id="KW-1185">Reference proteome</keyword>
<dbReference type="InterPro" id="IPR057670">
    <property type="entry name" value="SH3_retrovirus"/>
</dbReference>
<evidence type="ECO:0000256" key="9">
    <source>
        <dbReference type="ARBA" id="ARBA00023172"/>
    </source>
</evidence>
<evidence type="ECO:0000256" key="5">
    <source>
        <dbReference type="ARBA" id="ARBA00022842"/>
    </source>
</evidence>
<dbReference type="GO" id="GO:0046872">
    <property type="term" value="F:metal ion binding"/>
    <property type="evidence" value="ECO:0007669"/>
    <property type="project" value="UniProtKB-KW"/>
</dbReference>
<dbReference type="AlphaFoldDB" id="A0A4C1ZR34"/>
<evidence type="ECO:0000256" key="1">
    <source>
        <dbReference type="ARBA" id="ARBA00022722"/>
    </source>
</evidence>
<gene>
    <name evidence="13" type="ORF">EVAR_103772_1</name>
</gene>
<evidence type="ECO:0000256" key="8">
    <source>
        <dbReference type="ARBA" id="ARBA00022932"/>
    </source>
</evidence>